<reference evidence="1 2" key="2">
    <citation type="journal article" date="2019" name="G3 (Bethesda)">
        <title>Hybrid Assembly of the Genome of the Entomopathogenic Nematode Steinernema carpocapsae Identifies the X-Chromosome.</title>
        <authorList>
            <person name="Serra L."/>
            <person name="Macchietto M."/>
            <person name="Macias-Munoz A."/>
            <person name="McGill C.J."/>
            <person name="Rodriguez I.M."/>
            <person name="Rodriguez B."/>
            <person name="Murad R."/>
            <person name="Mortazavi A."/>
        </authorList>
    </citation>
    <scope>NUCLEOTIDE SEQUENCE [LARGE SCALE GENOMIC DNA]</scope>
    <source>
        <strain evidence="1 2">ALL</strain>
    </source>
</reference>
<dbReference type="AlphaFoldDB" id="A0A4U5MII6"/>
<organism evidence="1 2">
    <name type="scientific">Steinernema carpocapsae</name>
    <name type="common">Entomopathogenic nematode</name>
    <dbReference type="NCBI Taxonomy" id="34508"/>
    <lineage>
        <taxon>Eukaryota</taxon>
        <taxon>Metazoa</taxon>
        <taxon>Ecdysozoa</taxon>
        <taxon>Nematoda</taxon>
        <taxon>Chromadorea</taxon>
        <taxon>Rhabditida</taxon>
        <taxon>Tylenchina</taxon>
        <taxon>Panagrolaimomorpha</taxon>
        <taxon>Strongyloidoidea</taxon>
        <taxon>Steinernematidae</taxon>
        <taxon>Steinernema</taxon>
    </lineage>
</organism>
<evidence type="ECO:0000313" key="2">
    <source>
        <dbReference type="Proteomes" id="UP000298663"/>
    </source>
</evidence>
<protein>
    <submittedName>
        <fullName evidence="1">Uncharacterized protein</fullName>
    </submittedName>
</protein>
<reference evidence="1 2" key="1">
    <citation type="journal article" date="2015" name="Genome Biol.">
        <title>Comparative genomics of Steinernema reveals deeply conserved gene regulatory networks.</title>
        <authorList>
            <person name="Dillman A.R."/>
            <person name="Macchietto M."/>
            <person name="Porter C.F."/>
            <person name="Rogers A."/>
            <person name="Williams B."/>
            <person name="Antoshechkin I."/>
            <person name="Lee M.M."/>
            <person name="Goodwin Z."/>
            <person name="Lu X."/>
            <person name="Lewis E.E."/>
            <person name="Goodrich-Blair H."/>
            <person name="Stock S.P."/>
            <person name="Adams B.J."/>
            <person name="Sternberg P.W."/>
            <person name="Mortazavi A."/>
        </authorList>
    </citation>
    <scope>NUCLEOTIDE SEQUENCE [LARGE SCALE GENOMIC DNA]</scope>
    <source>
        <strain evidence="1 2">ALL</strain>
    </source>
</reference>
<name>A0A4U5MII6_STECR</name>
<dbReference type="EMBL" id="AZBU02000007">
    <property type="protein sequence ID" value="TKR69177.1"/>
    <property type="molecule type" value="Genomic_DNA"/>
</dbReference>
<keyword evidence="2" id="KW-1185">Reference proteome</keyword>
<evidence type="ECO:0000313" key="1">
    <source>
        <dbReference type="EMBL" id="TKR69177.1"/>
    </source>
</evidence>
<gene>
    <name evidence="1" type="ORF">L596_021365</name>
</gene>
<sequence length="68" mass="7821">MSVESELTLKPDREMRKAANCKYLLTTAKTSNSALTEQKAELKLYEAGDRFGTRHKHELFHMHNAQTL</sequence>
<proteinExistence type="predicted"/>
<accession>A0A4U5MII6</accession>
<dbReference type="Proteomes" id="UP000298663">
    <property type="component" value="Unassembled WGS sequence"/>
</dbReference>
<comment type="caution">
    <text evidence="1">The sequence shown here is derived from an EMBL/GenBank/DDBJ whole genome shotgun (WGS) entry which is preliminary data.</text>
</comment>